<dbReference type="Proteomes" id="UP000033423">
    <property type="component" value="Unassembled WGS sequence"/>
</dbReference>
<feature type="signal peptide" evidence="1">
    <location>
        <begin position="1"/>
        <end position="32"/>
    </location>
</feature>
<keyword evidence="1" id="KW-0732">Signal</keyword>
<evidence type="ECO:0000256" key="1">
    <source>
        <dbReference type="SAM" id="SignalP"/>
    </source>
</evidence>
<accession>A0A0F3GMZ2</accession>
<evidence type="ECO:0000313" key="3">
    <source>
        <dbReference type="Proteomes" id="UP000033423"/>
    </source>
</evidence>
<feature type="chain" id="PRO_5002461247" description="Secreted protein" evidence="1">
    <location>
        <begin position="33"/>
        <end position="174"/>
    </location>
</feature>
<dbReference type="AlphaFoldDB" id="A0A0F3GMZ2"/>
<sequence length="174" mass="18488">MSKVLNNQVFSKAAFLTMLCCILSLLSAPAYATTTIGTGNTGQYAWSENTGWFNFNPTNGTATFTYNGANSYLSGYIWSENIGWVQLAYNSSGPYTNTTSTNWGVNSNASGVLSGYGWSENAGWLMFNPTGGGVTISMTTGAFSGYAWGENIGYIHFSGNATDTTAYGVTNPNP</sequence>
<name>A0A0F3GMZ2_9BACT</name>
<evidence type="ECO:0000313" key="2">
    <source>
        <dbReference type="EMBL" id="KJU83197.1"/>
    </source>
</evidence>
<protein>
    <recommendedName>
        <fullName evidence="4">Secreted protein</fullName>
    </recommendedName>
</protein>
<feature type="non-terminal residue" evidence="2">
    <location>
        <position position="174"/>
    </location>
</feature>
<comment type="caution">
    <text evidence="2">The sequence shown here is derived from an EMBL/GenBank/DDBJ whole genome shotgun (WGS) entry which is preliminary data.</text>
</comment>
<proteinExistence type="predicted"/>
<evidence type="ECO:0008006" key="4">
    <source>
        <dbReference type="Google" id="ProtNLM"/>
    </source>
</evidence>
<reference evidence="2 3" key="1">
    <citation type="submission" date="2015-02" db="EMBL/GenBank/DDBJ databases">
        <title>Single-cell genomics of uncultivated deep-branching MTB reveals a conserved set of magnetosome genes.</title>
        <authorList>
            <person name="Kolinko S."/>
            <person name="Richter M."/>
            <person name="Glockner F.O."/>
            <person name="Brachmann A."/>
            <person name="Schuler D."/>
        </authorList>
    </citation>
    <scope>NUCLEOTIDE SEQUENCE [LARGE SCALE GENOMIC DNA]</scope>
    <source>
        <strain evidence="2">TM-1</strain>
    </source>
</reference>
<keyword evidence="3" id="KW-1185">Reference proteome</keyword>
<dbReference type="EMBL" id="LACI01001993">
    <property type="protein sequence ID" value="KJU83197.1"/>
    <property type="molecule type" value="Genomic_DNA"/>
</dbReference>
<organism evidence="2 3">
    <name type="scientific">Candidatus Magnetobacterium bavaricum</name>
    <dbReference type="NCBI Taxonomy" id="29290"/>
    <lineage>
        <taxon>Bacteria</taxon>
        <taxon>Pseudomonadati</taxon>
        <taxon>Nitrospirota</taxon>
        <taxon>Thermodesulfovibrionia</taxon>
        <taxon>Thermodesulfovibrionales</taxon>
        <taxon>Candidatus Magnetobacteriaceae</taxon>
        <taxon>Candidatus Magnetobacterium</taxon>
    </lineage>
</organism>
<gene>
    <name evidence="2" type="ORF">MBAV_004608</name>
</gene>